<dbReference type="EMBL" id="CP036402">
    <property type="protein sequence ID" value="QBI19372.1"/>
    <property type="molecule type" value="Genomic_DNA"/>
</dbReference>
<proteinExistence type="predicted"/>
<name>A0A411YE00_9ACTN</name>
<gene>
    <name evidence="1" type="ORF">ER308_07305</name>
</gene>
<dbReference type="AlphaFoldDB" id="A0A411YE00"/>
<dbReference type="RefSeq" id="WP_131154369.1">
    <property type="nucleotide sequence ID" value="NZ_CP036402.1"/>
</dbReference>
<accession>A0A411YE00</accession>
<dbReference type="OrthoDB" id="3196263at2"/>
<protein>
    <submittedName>
        <fullName evidence="1">Uncharacterized protein</fullName>
    </submittedName>
</protein>
<evidence type="ECO:0000313" key="1">
    <source>
        <dbReference type="EMBL" id="QBI19372.1"/>
    </source>
</evidence>
<evidence type="ECO:0000313" key="2">
    <source>
        <dbReference type="Proteomes" id="UP000291469"/>
    </source>
</evidence>
<organism evidence="1 2">
    <name type="scientific">Egibacter rhizosphaerae</name>
    <dbReference type="NCBI Taxonomy" id="1670831"/>
    <lineage>
        <taxon>Bacteria</taxon>
        <taxon>Bacillati</taxon>
        <taxon>Actinomycetota</taxon>
        <taxon>Nitriliruptoria</taxon>
        <taxon>Egibacterales</taxon>
        <taxon>Egibacteraceae</taxon>
        <taxon>Egibacter</taxon>
    </lineage>
</organism>
<sequence>MEAIRRFPTRPQGESRLAGQILQWAHDHGWSSPRFDARIDSYRWALDVARESGAVDPRGERWPLFAAHIVAEFLQDVTGEEICQRGRKALRRLITQAGATVTLTLVADAAIRVIEADGDRTFGESITAYAAAVWRRQRADAGR</sequence>
<keyword evidence="2" id="KW-1185">Reference proteome</keyword>
<dbReference type="KEGG" id="erz:ER308_07305"/>
<reference evidence="1 2" key="1">
    <citation type="submission" date="2019-01" db="EMBL/GenBank/DDBJ databases">
        <title>Egibacter rhizosphaerae EGI 80759T.</title>
        <authorList>
            <person name="Chen D.-D."/>
            <person name="Tian Y."/>
            <person name="Jiao J.-Y."/>
            <person name="Zhang X.-T."/>
            <person name="Zhang Y.-G."/>
            <person name="Zhang Y."/>
            <person name="Xiao M."/>
            <person name="Shu W.-S."/>
            <person name="Li W.-J."/>
        </authorList>
    </citation>
    <scope>NUCLEOTIDE SEQUENCE [LARGE SCALE GENOMIC DNA]</scope>
    <source>
        <strain evidence="1 2">EGI 80759</strain>
    </source>
</reference>
<dbReference type="Proteomes" id="UP000291469">
    <property type="component" value="Chromosome"/>
</dbReference>